<gene>
    <name evidence="2" type="ORF">THAOC_26069</name>
</gene>
<feature type="non-terminal residue" evidence="2">
    <location>
        <position position="1"/>
    </location>
</feature>
<evidence type="ECO:0000256" key="1">
    <source>
        <dbReference type="SAM" id="MobiDB-lite"/>
    </source>
</evidence>
<feature type="region of interest" description="Disordered" evidence="1">
    <location>
        <begin position="74"/>
        <end position="97"/>
    </location>
</feature>
<dbReference type="EMBL" id="AGNL01036006">
    <property type="protein sequence ID" value="EJK54315.1"/>
    <property type="molecule type" value="Genomic_DNA"/>
</dbReference>
<reference evidence="2 3" key="1">
    <citation type="journal article" date="2012" name="Genome Biol.">
        <title>Genome and low-iron response of an oceanic diatom adapted to chronic iron limitation.</title>
        <authorList>
            <person name="Lommer M."/>
            <person name="Specht M."/>
            <person name="Roy A.S."/>
            <person name="Kraemer L."/>
            <person name="Andreson R."/>
            <person name="Gutowska M.A."/>
            <person name="Wolf J."/>
            <person name="Bergner S.V."/>
            <person name="Schilhabel M.B."/>
            <person name="Klostermeier U.C."/>
            <person name="Beiko R.G."/>
            <person name="Rosenstiel P."/>
            <person name="Hippler M."/>
            <person name="Laroche J."/>
        </authorList>
    </citation>
    <scope>NUCLEOTIDE SEQUENCE [LARGE SCALE GENOMIC DNA]</scope>
    <source>
        <strain evidence="2 3">CCMP1005</strain>
    </source>
</reference>
<organism evidence="2 3">
    <name type="scientific">Thalassiosira oceanica</name>
    <name type="common">Marine diatom</name>
    <dbReference type="NCBI Taxonomy" id="159749"/>
    <lineage>
        <taxon>Eukaryota</taxon>
        <taxon>Sar</taxon>
        <taxon>Stramenopiles</taxon>
        <taxon>Ochrophyta</taxon>
        <taxon>Bacillariophyta</taxon>
        <taxon>Coscinodiscophyceae</taxon>
        <taxon>Thalassiosirophycidae</taxon>
        <taxon>Thalassiosirales</taxon>
        <taxon>Thalassiosiraceae</taxon>
        <taxon>Thalassiosira</taxon>
    </lineage>
</organism>
<feature type="region of interest" description="Disordered" evidence="1">
    <location>
        <begin position="264"/>
        <end position="301"/>
    </location>
</feature>
<keyword evidence="3" id="KW-1185">Reference proteome</keyword>
<evidence type="ECO:0000313" key="3">
    <source>
        <dbReference type="Proteomes" id="UP000266841"/>
    </source>
</evidence>
<protein>
    <submittedName>
        <fullName evidence="2">Uncharacterized protein</fullName>
    </submittedName>
</protein>
<sequence>GVKHGALADNVDLGSNCGASARKADLAPDRASGALHPVLGRTIGAGLMSSTPGPPGHDGVGTDVAFTAFQPGQGRGAEAVAPPSRRLAASGPHDRLGSKTSAAVAAARGSLAMNYQPIFSYATTSLPEQSSSYQTPHLKPAVAEVFPDAYVVSRETGGADNGQYWPEVHHGCRSKMYSGVKLSAESIPAIRGAPSELACSLAFWSLALGGAPARQKSDRRIAGWHFLRSRFSRFDFTSGSSFQMYPRLFKGKVSKVSNPKLSAAVSKSFEPDRRAKGSKQPLDPTIDASSGDGGDDAYEQDPSRIASWLPTHVPHQSEVHRNSSNIASAKMRMAAKEEDIWILRVKMALWWVRDNFRFRLTSRRVLLPRDAQHASAEMGNEQSLNSIKEMFKDGRVNKEQYAEALIGYRDAMEEMKSPQREEAKQAGI</sequence>
<dbReference type="AlphaFoldDB" id="K0RMG4"/>
<name>K0RMG4_THAOC</name>
<accession>K0RMG4</accession>
<comment type="caution">
    <text evidence="2">The sequence shown here is derived from an EMBL/GenBank/DDBJ whole genome shotgun (WGS) entry which is preliminary data.</text>
</comment>
<proteinExistence type="predicted"/>
<evidence type="ECO:0000313" key="2">
    <source>
        <dbReference type="EMBL" id="EJK54315.1"/>
    </source>
</evidence>
<dbReference type="Proteomes" id="UP000266841">
    <property type="component" value="Unassembled WGS sequence"/>
</dbReference>